<protein>
    <submittedName>
        <fullName evidence="1">Uncharacterized protein</fullName>
    </submittedName>
</protein>
<keyword evidence="2" id="KW-1185">Reference proteome</keyword>
<dbReference type="Proteomes" id="UP000055024">
    <property type="component" value="Unassembled WGS sequence"/>
</dbReference>
<gene>
    <name evidence="1" type="ORF">T11_12044</name>
</gene>
<evidence type="ECO:0000313" key="2">
    <source>
        <dbReference type="Proteomes" id="UP000055024"/>
    </source>
</evidence>
<sequence>MFSYENLEKNLSPLTLPNPRGLVARRMAIVNRQWNNSVAACTARNARYPGAHLSFCRLPLNLRGVVSLFAGWPATPMAL</sequence>
<dbReference type="AlphaFoldDB" id="A0A0V1H238"/>
<dbReference type="EMBL" id="JYDP01000160">
    <property type="protein sequence ID" value="KRZ04606.1"/>
    <property type="molecule type" value="Genomic_DNA"/>
</dbReference>
<name>A0A0V1H238_9BILA</name>
<proteinExistence type="predicted"/>
<organism evidence="1 2">
    <name type="scientific">Trichinella zimbabwensis</name>
    <dbReference type="NCBI Taxonomy" id="268475"/>
    <lineage>
        <taxon>Eukaryota</taxon>
        <taxon>Metazoa</taxon>
        <taxon>Ecdysozoa</taxon>
        <taxon>Nematoda</taxon>
        <taxon>Enoplea</taxon>
        <taxon>Dorylaimia</taxon>
        <taxon>Trichinellida</taxon>
        <taxon>Trichinellidae</taxon>
        <taxon>Trichinella</taxon>
    </lineage>
</organism>
<comment type="caution">
    <text evidence="1">The sequence shown here is derived from an EMBL/GenBank/DDBJ whole genome shotgun (WGS) entry which is preliminary data.</text>
</comment>
<evidence type="ECO:0000313" key="1">
    <source>
        <dbReference type="EMBL" id="KRZ04606.1"/>
    </source>
</evidence>
<accession>A0A0V1H238</accession>
<reference evidence="1 2" key="1">
    <citation type="submission" date="2015-01" db="EMBL/GenBank/DDBJ databases">
        <title>Evolution of Trichinella species and genotypes.</title>
        <authorList>
            <person name="Korhonen P.K."/>
            <person name="Edoardo P."/>
            <person name="Giuseppe L.R."/>
            <person name="Gasser R.B."/>
        </authorList>
    </citation>
    <scope>NUCLEOTIDE SEQUENCE [LARGE SCALE GENOMIC DNA]</scope>
    <source>
        <strain evidence="1">ISS1029</strain>
    </source>
</reference>